<organism evidence="3 4">
    <name type="scientific">Paramicrosporidium saccamoebae</name>
    <dbReference type="NCBI Taxonomy" id="1246581"/>
    <lineage>
        <taxon>Eukaryota</taxon>
        <taxon>Fungi</taxon>
        <taxon>Fungi incertae sedis</taxon>
        <taxon>Cryptomycota</taxon>
        <taxon>Cryptomycota incertae sedis</taxon>
        <taxon>Paramicrosporidium</taxon>
    </lineage>
</organism>
<evidence type="ECO:0000313" key="4">
    <source>
        <dbReference type="Proteomes" id="UP000240830"/>
    </source>
</evidence>
<protein>
    <submittedName>
        <fullName evidence="3">Peptidase S8, subtilisin-related domain-containing protein</fullName>
    </submittedName>
</protein>
<keyword evidence="2" id="KW-0175">Coiled coil</keyword>
<evidence type="ECO:0000313" key="3">
    <source>
        <dbReference type="EMBL" id="PJF19283.1"/>
    </source>
</evidence>
<evidence type="ECO:0000256" key="2">
    <source>
        <dbReference type="SAM" id="Coils"/>
    </source>
</evidence>
<sequence length="341" mass="38917">MDKDSKNGLIKKLEKRITEQQMESGASAAKLADLQKLRLRAGLLDDAMNHEASEMDYEDIKSILNMRLDEVLRAKDQLQEQYQRHCKDSEEREKKLHEKISSLTSVPVVRKEKDKAVEGLIELIEKDTQELLVPSHTVLLCLVYKKFAGGEKGAFLVTFKGANLDAAHKPNAMLKLAEMEQKVIRGLTANQFVASGDYHDMRGEYVHKQVENHHKQTRQWLQESFPKAQIISSVPISNSFMVVSDREDLKRLETEEMVLEIHTNDSFKIALPSRKQAEEKETESLPGRLEAMEKRRGQQVQWNIAKIGANSVWQMDQNRGRGQGIVYAIADTGVEFEHPNI</sequence>
<dbReference type="SUPFAM" id="SSF52743">
    <property type="entry name" value="Subtilisin-like"/>
    <property type="match status" value="1"/>
</dbReference>
<dbReference type="InterPro" id="IPR036852">
    <property type="entry name" value="Peptidase_S8/S53_dom_sf"/>
</dbReference>
<accession>A0A2H9TNF9</accession>
<keyword evidence="4" id="KW-1185">Reference proteome</keyword>
<dbReference type="PROSITE" id="PS51892">
    <property type="entry name" value="SUBTILASE"/>
    <property type="match status" value="1"/>
</dbReference>
<gene>
    <name evidence="3" type="ORF">PSACC_00951</name>
</gene>
<comment type="caution">
    <text evidence="1">Lacks conserved residue(s) required for the propagation of feature annotation.</text>
</comment>
<dbReference type="EMBL" id="MTSL01000072">
    <property type="protein sequence ID" value="PJF19283.1"/>
    <property type="molecule type" value="Genomic_DNA"/>
</dbReference>
<proteinExistence type="inferred from homology"/>
<dbReference type="Gene3D" id="3.40.50.200">
    <property type="entry name" value="Peptidase S8/S53 domain"/>
    <property type="match status" value="1"/>
</dbReference>
<feature type="non-terminal residue" evidence="3">
    <location>
        <position position="341"/>
    </location>
</feature>
<name>A0A2H9TNF9_9FUNG</name>
<comment type="caution">
    <text evidence="3">The sequence shown here is derived from an EMBL/GenBank/DDBJ whole genome shotgun (WGS) entry which is preliminary data.</text>
</comment>
<comment type="similarity">
    <text evidence="1">Belongs to the peptidase S8 family.</text>
</comment>
<dbReference type="GO" id="GO:0006508">
    <property type="term" value="P:proteolysis"/>
    <property type="evidence" value="ECO:0007669"/>
    <property type="project" value="InterPro"/>
</dbReference>
<dbReference type="AlphaFoldDB" id="A0A2H9TNF9"/>
<dbReference type="Proteomes" id="UP000240830">
    <property type="component" value="Unassembled WGS sequence"/>
</dbReference>
<feature type="coiled-coil region" evidence="2">
    <location>
        <begin position="61"/>
        <end position="95"/>
    </location>
</feature>
<reference evidence="3 4" key="1">
    <citation type="submission" date="2016-10" db="EMBL/GenBank/DDBJ databases">
        <title>The genome of Paramicrosporidium saccamoebae is the missing link in understanding Cryptomycota and Microsporidia evolution.</title>
        <authorList>
            <person name="Quandt C.A."/>
            <person name="Beaudet D."/>
            <person name="Corsaro D."/>
            <person name="Michel R."/>
            <person name="Corradi N."/>
            <person name="James T."/>
        </authorList>
    </citation>
    <scope>NUCLEOTIDE SEQUENCE [LARGE SCALE GENOMIC DNA]</scope>
    <source>
        <strain evidence="3 4">KSL3</strain>
    </source>
</reference>
<evidence type="ECO:0000256" key="1">
    <source>
        <dbReference type="PROSITE-ProRule" id="PRU01240"/>
    </source>
</evidence>
<dbReference type="GO" id="GO:0004252">
    <property type="term" value="F:serine-type endopeptidase activity"/>
    <property type="evidence" value="ECO:0007669"/>
    <property type="project" value="InterPro"/>
</dbReference>